<keyword evidence="1" id="KW-0472">Membrane</keyword>
<dbReference type="InterPro" id="IPR035919">
    <property type="entry name" value="EAL_sf"/>
</dbReference>
<organism evidence="4 5">
    <name type="scientific">Novosphingobium soli</name>
    <dbReference type="NCBI Taxonomy" id="574956"/>
    <lineage>
        <taxon>Bacteria</taxon>
        <taxon>Pseudomonadati</taxon>
        <taxon>Pseudomonadota</taxon>
        <taxon>Alphaproteobacteria</taxon>
        <taxon>Sphingomonadales</taxon>
        <taxon>Sphingomonadaceae</taxon>
        <taxon>Novosphingobium</taxon>
    </lineage>
</organism>
<dbReference type="InterPro" id="IPR029787">
    <property type="entry name" value="Nucleotide_cyclase"/>
</dbReference>
<dbReference type="CDD" id="cd01948">
    <property type="entry name" value="EAL"/>
    <property type="match status" value="1"/>
</dbReference>
<dbReference type="Gene3D" id="3.20.20.450">
    <property type="entry name" value="EAL domain"/>
    <property type="match status" value="1"/>
</dbReference>
<dbReference type="SMART" id="SM00267">
    <property type="entry name" value="GGDEF"/>
    <property type="match status" value="1"/>
</dbReference>
<dbReference type="PANTHER" id="PTHR44757:SF2">
    <property type="entry name" value="BIOFILM ARCHITECTURE MAINTENANCE PROTEIN MBAA"/>
    <property type="match status" value="1"/>
</dbReference>
<dbReference type="InterPro" id="IPR043128">
    <property type="entry name" value="Rev_trsase/Diguanyl_cyclase"/>
</dbReference>
<dbReference type="InterPro" id="IPR052155">
    <property type="entry name" value="Biofilm_reg_signaling"/>
</dbReference>
<comment type="caution">
    <text evidence="4">The sequence shown here is derived from an EMBL/GenBank/DDBJ whole genome shotgun (WGS) entry which is preliminary data.</text>
</comment>
<accession>A0ABV6CSJ7</accession>
<feature type="domain" description="EAL" evidence="2">
    <location>
        <begin position="498"/>
        <end position="748"/>
    </location>
</feature>
<evidence type="ECO:0000313" key="5">
    <source>
        <dbReference type="Proteomes" id="UP001589798"/>
    </source>
</evidence>
<dbReference type="PROSITE" id="PS50883">
    <property type="entry name" value="EAL"/>
    <property type="match status" value="1"/>
</dbReference>
<dbReference type="InterPro" id="IPR000160">
    <property type="entry name" value="GGDEF_dom"/>
</dbReference>
<keyword evidence="5" id="KW-1185">Reference proteome</keyword>
<feature type="transmembrane region" description="Helical" evidence="1">
    <location>
        <begin position="279"/>
        <end position="299"/>
    </location>
</feature>
<gene>
    <name evidence="4" type="ORF">ACFFJC_01615</name>
</gene>
<reference evidence="4 5" key="1">
    <citation type="submission" date="2024-09" db="EMBL/GenBank/DDBJ databases">
        <authorList>
            <person name="Sun Q."/>
            <person name="Mori K."/>
        </authorList>
    </citation>
    <scope>NUCLEOTIDE SEQUENCE [LARGE SCALE GENOMIC DNA]</scope>
    <source>
        <strain evidence="4 5">CCM 7706</strain>
    </source>
</reference>
<dbReference type="Pfam" id="PF00990">
    <property type="entry name" value="GGDEF"/>
    <property type="match status" value="1"/>
</dbReference>
<dbReference type="Proteomes" id="UP001589798">
    <property type="component" value="Unassembled WGS sequence"/>
</dbReference>
<dbReference type="InterPro" id="IPR007892">
    <property type="entry name" value="CHASE4"/>
</dbReference>
<sequence>MQRSLADPTTFRRHFQRQVLLPVALLAAAVVLIAGFGLYWATRTSNDVSMQRQTRITRLALSSSADQIAYEQQGLATWKQLSDQLAAPARDRAWLDTEIGQWLADMFRHDMTFILDARGQPIYAFVAGRPAEPSRFAAVAADLQPLLDTVGREARSPARGGGSAGLPSRRRATVLTRSGTIFASDSTEVGGRPAAASVMPIAEKNASARGRAVLVSVRFLDGEYLRELSAWHLIDGLRFSQQANPGPGETIVEFTDERGKRIGFFFWRPDLPGTRILRVLAPSAALLILLMFAALGLLIRSLWCSGRRLSATIVDLQASEAQAQHLAFHDVLTGLPNRALFQDRMDQALARARRGECFALLALDLDRFKQVNDTLGHAAGDVLIREFAGRLGAAVRAIDTVARIGGDEFSVLLGSAHCREDIEQVCERILETVQQPFVLMGNQVFVGVSMGVVMVPEAGTDRGELMRKADIALYHAKRAGRGRCWIFAPHMDETVKLRRQIEADLRSAIGARSGLEVHYQPEVNAASGRVLGLEALLRWTHPTRGPIPPEQFIPIAEETGLIVPLGEWVLEQACRVAARFPDLFVAVNLSAVQFRSPELAATIIAIARDAGCSPSQIELEITESVLLGDDSVAAEILRCLREAGFRIALDDFGTGYSSLSYLRHFKVDKIKIDRSFTQNLAHDHEAAAIVTSVVTLGHAMGLTVTAEGVESRDQMHLLSAAGCNELQGYLFARALPETALEDFVATGAGLPDVA</sequence>
<feature type="domain" description="GGDEF" evidence="3">
    <location>
        <begin position="356"/>
        <end position="489"/>
    </location>
</feature>
<dbReference type="EMBL" id="JBHLWK010000005">
    <property type="protein sequence ID" value="MFC0202961.1"/>
    <property type="molecule type" value="Genomic_DNA"/>
</dbReference>
<keyword evidence="1" id="KW-1133">Transmembrane helix</keyword>
<name>A0ABV6CSJ7_9SPHN</name>
<dbReference type="Pfam" id="PF00563">
    <property type="entry name" value="EAL"/>
    <property type="match status" value="1"/>
</dbReference>
<evidence type="ECO:0000313" key="4">
    <source>
        <dbReference type="EMBL" id="MFC0202961.1"/>
    </source>
</evidence>
<dbReference type="SUPFAM" id="SSF141868">
    <property type="entry name" value="EAL domain-like"/>
    <property type="match status" value="1"/>
</dbReference>
<dbReference type="NCBIfam" id="TIGR00254">
    <property type="entry name" value="GGDEF"/>
    <property type="match status" value="1"/>
</dbReference>
<dbReference type="SMART" id="SM00052">
    <property type="entry name" value="EAL"/>
    <property type="match status" value="1"/>
</dbReference>
<protein>
    <submittedName>
        <fullName evidence="4">Bifunctional diguanylate cyclase/phosphodiesterase</fullName>
    </submittedName>
</protein>
<evidence type="ECO:0000259" key="2">
    <source>
        <dbReference type="PROSITE" id="PS50883"/>
    </source>
</evidence>
<dbReference type="PROSITE" id="PS50887">
    <property type="entry name" value="GGDEF"/>
    <property type="match status" value="1"/>
</dbReference>
<evidence type="ECO:0000256" key="1">
    <source>
        <dbReference type="SAM" id="Phobius"/>
    </source>
</evidence>
<dbReference type="PANTHER" id="PTHR44757">
    <property type="entry name" value="DIGUANYLATE CYCLASE DGCP"/>
    <property type="match status" value="1"/>
</dbReference>
<dbReference type="RefSeq" id="WP_379485834.1">
    <property type="nucleotide sequence ID" value="NZ_JBHLWK010000005.1"/>
</dbReference>
<evidence type="ECO:0000259" key="3">
    <source>
        <dbReference type="PROSITE" id="PS50887"/>
    </source>
</evidence>
<dbReference type="Gene3D" id="3.30.70.270">
    <property type="match status" value="1"/>
</dbReference>
<dbReference type="InterPro" id="IPR001633">
    <property type="entry name" value="EAL_dom"/>
</dbReference>
<dbReference type="SUPFAM" id="SSF55073">
    <property type="entry name" value="Nucleotide cyclase"/>
    <property type="match status" value="1"/>
</dbReference>
<dbReference type="CDD" id="cd01949">
    <property type="entry name" value="GGDEF"/>
    <property type="match status" value="1"/>
</dbReference>
<dbReference type="Pfam" id="PF05228">
    <property type="entry name" value="CHASE4"/>
    <property type="match status" value="1"/>
</dbReference>
<keyword evidence="1" id="KW-0812">Transmembrane</keyword>
<proteinExistence type="predicted"/>
<feature type="transmembrane region" description="Helical" evidence="1">
    <location>
        <begin position="20"/>
        <end position="41"/>
    </location>
</feature>